<name>A0A1D2VG89_9ASCO</name>
<gene>
    <name evidence="1" type="ORF">ASCRUDRAFT_81080</name>
</gene>
<dbReference type="GeneID" id="30968202"/>
<proteinExistence type="predicted"/>
<accession>A0A1D2VG89</accession>
<dbReference type="RefSeq" id="XP_020046991.1">
    <property type="nucleotide sequence ID" value="XM_020194566.1"/>
</dbReference>
<organism evidence="1 2">
    <name type="scientific">Ascoidea rubescens DSM 1968</name>
    <dbReference type="NCBI Taxonomy" id="1344418"/>
    <lineage>
        <taxon>Eukaryota</taxon>
        <taxon>Fungi</taxon>
        <taxon>Dikarya</taxon>
        <taxon>Ascomycota</taxon>
        <taxon>Saccharomycotina</taxon>
        <taxon>Saccharomycetes</taxon>
        <taxon>Ascoideaceae</taxon>
        <taxon>Ascoidea</taxon>
    </lineage>
</organism>
<keyword evidence="2" id="KW-1185">Reference proteome</keyword>
<evidence type="ECO:0000313" key="1">
    <source>
        <dbReference type="EMBL" id="ODV60684.1"/>
    </source>
</evidence>
<sequence length="114" mass="12728">MVMLLFLSSILSILFILSILSIFSLSSALVALVLDPVHSALLALSSENHFSCSGRTPGVLQLQPTPTRGTVLSPLKHPSITSLKTEFHQFHQFQQFHQFHQFFDFLDFSAPLCI</sequence>
<dbReference type="InParanoid" id="A0A1D2VG89"/>
<protein>
    <submittedName>
        <fullName evidence="1">Uncharacterized protein</fullName>
    </submittedName>
</protein>
<evidence type="ECO:0000313" key="2">
    <source>
        <dbReference type="Proteomes" id="UP000095038"/>
    </source>
</evidence>
<dbReference type="EMBL" id="KV454481">
    <property type="protein sequence ID" value="ODV60684.1"/>
    <property type="molecule type" value="Genomic_DNA"/>
</dbReference>
<dbReference type="AlphaFoldDB" id="A0A1D2VG89"/>
<dbReference type="Proteomes" id="UP000095038">
    <property type="component" value="Unassembled WGS sequence"/>
</dbReference>
<reference evidence="2" key="1">
    <citation type="submission" date="2016-05" db="EMBL/GenBank/DDBJ databases">
        <title>Comparative genomics of biotechnologically important yeasts.</title>
        <authorList>
            <consortium name="DOE Joint Genome Institute"/>
            <person name="Riley R."/>
            <person name="Haridas S."/>
            <person name="Wolfe K.H."/>
            <person name="Lopes M.R."/>
            <person name="Hittinger C.T."/>
            <person name="Goker M."/>
            <person name="Salamov A."/>
            <person name="Wisecaver J."/>
            <person name="Long T.M."/>
            <person name="Aerts A.L."/>
            <person name="Barry K."/>
            <person name="Choi C."/>
            <person name="Clum A."/>
            <person name="Coughlan A.Y."/>
            <person name="Deshpande S."/>
            <person name="Douglass A.P."/>
            <person name="Hanson S.J."/>
            <person name="Klenk H.-P."/>
            <person name="Labutti K."/>
            <person name="Lapidus A."/>
            <person name="Lindquist E."/>
            <person name="Lipzen A."/>
            <person name="Meier-Kolthoff J.P."/>
            <person name="Ohm R.A."/>
            <person name="Otillar R.P."/>
            <person name="Pangilinan J."/>
            <person name="Peng Y."/>
            <person name="Rokas A."/>
            <person name="Rosa C.A."/>
            <person name="Scheuner C."/>
            <person name="Sibirny A.A."/>
            <person name="Slot J.C."/>
            <person name="Stielow J.B."/>
            <person name="Sun H."/>
            <person name="Kurtzman C.P."/>
            <person name="Blackwell M."/>
            <person name="Grigoriev I.V."/>
            <person name="Jeffries T.W."/>
        </authorList>
    </citation>
    <scope>NUCLEOTIDE SEQUENCE [LARGE SCALE GENOMIC DNA]</scope>
    <source>
        <strain evidence="2">DSM 1968</strain>
    </source>
</reference>